<dbReference type="InterPro" id="IPR051797">
    <property type="entry name" value="TrmB-like"/>
</dbReference>
<feature type="domain" description="Transcription regulator TrmB N-terminal" evidence="1">
    <location>
        <begin position="8"/>
        <end position="69"/>
    </location>
</feature>
<dbReference type="Gene3D" id="1.10.10.10">
    <property type="entry name" value="Winged helix-like DNA-binding domain superfamily/Winged helix DNA-binding domain"/>
    <property type="match status" value="1"/>
</dbReference>
<dbReference type="InterPro" id="IPR036388">
    <property type="entry name" value="WH-like_DNA-bd_sf"/>
</dbReference>
<dbReference type="PANTHER" id="PTHR34293:SF1">
    <property type="entry name" value="HTH-TYPE TRANSCRIPTIONAL REGULATOR TRMBL2"/>
    <property type="match status" value="1"/>
</dbReference>
<dbReference type="Pfam" id="PF01978">
    <property type="entry name" value="TrmB"/>
    <property type="match status" value="1"/>
</dbReference>
<evidence type="ECO:0000313" key="2">
    <source>
        <dbReference type="EMBL" id="OGM01249.1"/>
    </source>
</evidence>
<comment type="caution">
    <text evidence="2">The sequence shown here is derived from an EMBL/GenBank/DDBJ whole genome shotgun (WGS) entry which is preliminary data.</text>
</comment>
<dbReference type="EMBL" id="MGFG01000010">
    <property type="protein sequence ID" value="OGM01249.1"/>
    <property type="molecule type" value="Genomic_DNA"/>
</dbReference>
<dbReference type="SUPFAM" id="SSF46785">
    <property type="entry name" value="Winged helix' DNA-binding domain"/>
    <property type="match status" value="1"/>
</dbReference>
<evidence type="ECO:0000313" key="3">
    <source>
        <dbReference type="Proteomes" id="UP000176988"/>
    </source>
</evidence>
<proteinExistence type="predicted"/>
<accession>A0A1F7WFT4</accession>
<dbReference type="STRING" id="1802424.A2480_01830"/>
<gene>
    <name evidence="2" type="ORF">A2480_01830</name>
</gene>
<reference evidence="2 3" key="1">
    <citation type="journal article" date="2016" name="Nat. Commun.">
        <title>Thousands of microbial genomes shed light on interconnected biogeochemical processes in an aquifer system.</title>
        <authorList>
            <person name="Anantharaman K."/>
            <person name="Brown C.T."/>
            <person name="Hug L.A."/>
            <person name="Sharon I."/>
            <person name="Castelle C.J."/>
            <person name="Probst A.J."/>
            <person name="Thomas B.C."/>
            <person name="Singh A."/>
            <person name="Wilkins M.J."/>
            <person name="Karaoz U."/>
            <person name="Brodie E.L."/>
            <person name="Williams K.H."/>
            <person name="Hubbard S.S."/>
            <person name="Banfield J.F."/>
        </authorList>
    </citation>
    <scope>NUCLEOTIDE SEQUENCE [LARGE SCALE GENOMIC DNA]</scope>
</reference>
<protein>
    <recommendedName>
        <fullName evidence="1">Transcription regulator TrmB N-terminal domain-containing protein</fullName>
    </recommendedName>
</protein>
<name>A0A1F7WFT4_9BACT</name>
<dbReference type="Proteomes" id="UP000176988">
    <property type="component" value="Unassembled WGS sequence"/>
</dbReference>
<evidence type="ECO:0000259" key="1">
    <source>
        <dbReference type="Pfam" id="PF01978"/>
    </source>
</evidence>
<organism evidence="2 3">
    <name type="scientific">Candidatus Uhrbacteria bacterium RIFOXYC2_FULL_47_19</name>
    <dbReference type="NCBI Taxonomy" id="1802424"/>
    <lineage>
        <taxon>Bacteria</taxon>
        <taxon>Candidatus Uhriibacteriota</taxon>
    </lineage>
</organism>
<dbReference type="InterPro" id="IPR036390">
    <property type="entry name" value="WH_DNA-bd_sf"/>
</dbReference>
<dbReference type="InterPro" id="IPR002831">
    <property type="entry name" value="Tscrpt_reg_TrmB_N"/>
</dbReference>
<dbReference type="AlphaFoldDB" id="A0A1F7WFT4"/>
<dbReference type="PANTHER" id="PTHR34293">
    <property type="entry name" value="HTH-TYPE TRANSCRIPTIONAL REGULATOR TRMBL2"/>
    <property type="match status" value="1"/>
</dbReference>
<sequence>MQKVASILKSIGLQGSEISTYIAALERGPSTVIDLSKQSKLSRQATYTAIQLLEERGLMSSVMRGKKRFFIAESPEKLLSYAKRKDVELHDRVSELERILPELQLRVGGERPVVRVFEGKEAIKAIIQDMLQSPEHESYEITDLDAMYQVLTPNDLKELRGTARRTVKNIYGIFSGSPSEGDRVISDRHIFMHDENDKYFGCNIGIYGNRLVGVTFQGKMYSVSIDNEPLVKAMRILFRYAIKGLRK</sequence>